<organism evidence="1">
    <name type="scientific">marine metagenome</name>
    <dbReference type="NCBI Taxonomy" id="408172"/>
    <lineage>
        <taxon>unclassified sequences</taxon>
        <taxon>metagenomes</taxon>
        <taxon>ecological metagenomes</taxon>
    </lineage>
</organism>
<proteinExistence type="predicted"/>
<dbReference type="EMBL" id="UINC01147841">
    <property type="protein sequence ID" value="SVD39398.1"/>
    <property type="molecule type" value="Genomic_DNA"/>
</dbReference>
<sequence>MDITRLNIYKRLRDFKVPSSVLDDIFSNDEDLKILEDAFSALVDDGFSEDESAENISKMILKELDIDPDQSLTEEK</sequence>
<protein>
    <submittedName>
        <fullName evidence="1">Uncharacterized protein</fullName>
    </submittedName>
</protein>
<reference evidence="1" key="1">
    <citation type="submission" date="2018-05" db="EMBL/GenBank/DDBJ databases">
        <authorList>
            <person name="Lanie J.A."/>
            <person name="Ng W.-L."/>
            <person name="Kazmierczak K.M."/>
            <person name="Andrzejewski T.M."/>
            <person name="Davidsen T.M."/>
            <person name="Wayne K.J."/>
            <person name="Tettelin H."/>
            <person name="Glass J.I."/>
            <person name="Rusch D."/>
            <person name="Podicherti R."/>
            <person name="Tsui H.-C.T."/>
            <person name="Winkler M.E."/>
        </authorList>
    </citation>
    <scope>NUCLEOTIDE SEQUENCE</scope>
</reference>
<gene>
    <name evidence="1" type="ORF">METZ01_LOCUS392252</name>
</gene>
<name>A0A382V0F1_9ZZZZ</name>
<accession>A0A382V0F1</accession>
<dbReference type="AlphaFoldDB" id="A0A382V0F1"/>
<evidence type="ECO:0000313" key="1">
    <source>
        <dbReference type="EMBL" id="SVD39398.1"/>
    </source>
</evidence>